<feature type="compositionally biased region" description="Basic residues" evidence="1">
    <location>
        <begin position="162"/>
        <end position="175"/>
    </location>
</feature>
<dbReference type="PANTHER" id="PTHR42648:SF27">
    <property type="entry name" value="RNA-DIRECTED DNA POLYMERASE"/>
    <property type="match status" value="1"/>
</dbReference>
<keyword evidence="2" id="KW-0812">Transmembrane</keyword>
<reference evidence="4" key="1">
    <citation type="submission" date="2018-02" db="EMBL/GenBank/DDBJ databases">
        <authorList>
            <person name="Cohen D.B."/>
            <person name="Kent A.D."/>
        </authorList>
    </citation>
    <scope>NUCLEOTIDE SEQUENCE</scope>
</reference>
<gene>
    <name evidence="4" type="ORF">FSB_LOCUS332</name>
</gene>
<dbReference type="EMBL" id="OIVN01000006">
    <property type="protein sequence ID" value="SPC72450.1"/>
    <property type="molecule type" value="Genomic_DNA"/>
</dbReference>
<keyword evidence="2" id="KW-0472">Membrane</keyword>
<dbReference type="Pfam" id="PF14223">
    <property type="entry name" value="Retrotran_gag_2"/>
    <property type="match status" value="1"/>
</dbReference>
<dbReference type="InterPro" id="IPR036397">
    <property type="entry name" value="RNaseH_sf"/>
</dbReference>
<dbReference type="Pfam" id="PF13976">
    <property type="entry name" value="gag_pre-integrs"/>
    <property type="match status" value="1"/>
</dbReference>
<feature type="region of interest" description="Disordered" evidence="1">
    <location>
        <begin position="153"/>
        <end position="175"/>
    </location>
</feature>
<evidence type="ECO:0000259" key="3">
    <source>
        <dbReference type="Pfam" id="PF13976"/>
    </source>
</evidence>
<accession>A0A2N9ECT7</accession>
<feature type="transmembrane region" description="Helical" evidence="2">
    <location>
        <begin position="24"/>
        <end position="43"/>
    </location>
</feature>
<dbReference type="Gene3D" id="3.30.420.10">
    <property type="entry name" value="Ribonuclease H-like superfamily/Ribonuclease H"/>
    <property type="match status" value="1"/>
</dbReference>
<organism evidence="4">
    <name type="scientific">Fagus sylvatica</name>
    <name type="common">Beechnut</name>
    <dbReference type="NCBI Taxonomy" id="28930"/>
    <lineage>
        <taxon>Eukaryota</taxon>
        <taxon>Viridiplantae</taxon>
        <taxon>Streptophyta</taxon>
        <taxon>Embryophyta</taxon>
        <taxon>Tracheophyta</taxon>
        <taxon>Spermatophyta</taxon>
        <taxon>Magnoliopsida</taxon>
        <taxon>eudicotyledons</taxon>
        <taxon>Gunneridae</taxon>
        <taxon>Pentapetalae</taxon>
        <taxon>rosids</taxon>
        <taxon>fabids</taxon>
        <taxon>Fagales</taxon>
        <taxon>Fagaceae</taxon>
        <taxon>Fagus</taxon>
    </lineage>
</organism>
<evidence type="ECO:0000313" key="4">
    <source>
        <dbReference type="EMBL" id="SPC72450.1"/>
    </source>
</evidence>
<dbReference type="InterPro" id="IPR039537">
    <property type="entry name" value="Retrotran_Ty1/copia-like"/>
</dbReference>
<sequence length="327" mass="37055">MPISTAVTHPSPDLWVSDCVFGGLWWFAVAYGGIAVGFGGWLADQLKFDFGGTSTTRLRSLVLKFEVYHKDPKHTMTELLRMMSGMIRNLKAAENVLTDEQQVQAVIRSLPDSWISMKQIMTHNENIKNFADISHHVELEAERQEATKSADLIAHGGQRKPNGFKHKDKGKAARYRSNKTCNSRSSRLGYDFHLSWNGLDILLDDVIFGHSSSTWHARLRHIGKDRMARLARESFLGPLAKVDLPICEPCLAGKACRKPFGKAVRATQPLELIHSNICGPMNVKVRHDASYFLTFIDDYTRYGYVQLITHRYEALDCFKRFVAEVEN</sequence>
<evidence type="ECO:0000256" key="1">
    <source>
        <dbReference type="SAM" id="MobiDB-lite"/>
    </source>
</evidence>
<proteinExistence type="predicted"/>
<dbReference type="GO" id="GO:0003676">
    <property type="term" value="F:nucleic acid binding"/>
    <property type="evidence" value="ECO:0007669"/>
    <property type="project" value="InterPro"/>
</dbReference>
<dbReference type="PANTHER" id="PTHR42648">
    <property type="entry name" value="TRANSPOSASE, PUTATIVE-RELATED"/>
    <property type="match status" value="1"/>
</dbReference>
<keyword evidence="2" id="KW-1133">Transmembrane helix</keyword>
<dbReference type="AlphaFoldDB" id="A0A2N9ECT7"/>
<name>A0A2N9ECT7_FAGSY</name>
<dbReference type="InterPro" id="IPR025724">
    <property type="entry name" value="GAG-pre-integrase_dom"/>
</dbReference>
<dbReference type="InterPro" id="IPR012337">
    <property type="entry name" value="RNaseH-like_sf"/>
</dbReference>
<evidence type="ECO:0000256" key="2">
    <source>
        <dbReference type="SAM" id="Phobius"/>
    </source>
</evidence>
<feature type="domain" description="GAG-pre-integrase" evidence="3">
    <location>
        <begin position="211"/>
        <end position="254"/>
    </location>
</feature>
<dbReference type="SUPFAM" id="SSF53098">
    <property type="entry name" value="Ribonuclease H-like"/>
    <property type="match status" value="1"/>
</dbReference>
<protein>
    <recommendedName>
        <fullName evidence="3">GAG-pre-integrase domain-containing protein</fullName>
    </recommendedName>
</protein>